<feature type="compositionally biased region" description="Polar residues" evidence="1">
    <location>
        <begin position="27"/>
        <end position="50"/>
    </location>
</feature>
<feature type="compositionally biased region" description="Polar residues" evidence="1">
    <location>
        <begin position="163"/>
        <end position="174"/>
    </location>
</feature>
<feature type="region of interest" description="Disordered" evidence="1">
    <location>
        <begin position="1450"/>
        <end position="1511"/>
    </location>
</feature>
<feature type="compositionally biased region" description="Basic and acidic residues" evidence="1">
    <location>
        <begin position="426"/>
        <end position="448"/>
    </location>
</feature>
<feature type="compositionally biased region" description="Basic and acidic residues" evidence="1">
    <location>
        <begin position="830"/>
        <end position="856"/>
    </location>
</feature>
<organism evidence="2 3">
    <name type="scientific">Penaeus vannamei</name>
    <name type="common">Whiteleg shrimp</name>
    <name type="synonym">Litopenaeus vannamei</name>
    <dbReference type="NCBI Taxonomy" id="6689"/>
    <lineage>
        <taxon>Eukaryota</taxon>
        <taxon>Metazoa</taxon>
        <taxon>Ecdysozoa</taxon>
        <taxon>Arthropoda</taxon>
        <taxon>Crustacea</taxon>
        <taxon>Multicrustacea</taxon>
        <taxon>Malacostraca</taxon>
        <taxon>Eumalacostraca</taxon>
        <taxon>Eucarida</taxon>
        <taxon>Decapoda</taxon>
        <taxon>Dendrobranchiata</taxon>
        <taxon>Penaeoidea</taxon>
        <taxon>Penaeidae</taxon>
        <taxon>Penaeus</taxon>
    </lineage>
</organism>
<feature type="compositionally biased region" description="Basic and acidic residues" evidence="1">
    <location>
        <begin position="1479"/>
        <end position="1491"/>
    </location>
</feature>
<evidence type="ECO:0000313" key="2">
    <source>
        <dbReference type="EMBL" id="ROT66665.1"/>
    </source>
</evidence>
<feature type="compositionally biased region" description="Low complexity" evidence="1">
    <location>
        <begin position="1170"/>
        <end position="1179"/>
    </location>
</feature>
<feature type="compositionally biased region" description="Polar residues" evidence="1">
    <location>
        <begin position="185"/>
        <end position="195"/>
    </location>
</feature>
<feature type="compositionally biased region" description="Basic and acidic residues" evidence="1">
    <location>
        <begin position="268"/>
        <end position="288"/>
    </location>
</feature>
<feature type="region of interest" description="Disordered" evidence="1">
    <location>
        <begin position="131"/>
        <end position="317"/>
    </location>
</feature>
<feature type="compositionally biased region" description="Basic and acidic residues" evidence="1">
    <location>
        <begin position="706"/>
        <end position="724"/>
    </location>
</feature>
<feature type="compositionally biased region" description="Polar residues" evidence="1">
    <location>
        <begin position="1501"/>
        <end position="1511"/>
    </location>
</feature>
<feature type="compositionally biased region" description="Basic residues" evidence="1">
    <location>
        <begin position="765"/>
        <end position="774"/>
    </location>
</feature>
<feature type="compositionally biased region" description="Polar residues" evidence="1">
    <location>
        <begin position="1264"/>
        <end position="1278"/>
    </location>
</feature>
<proteinExistence type="predicted"/>
<feature type="compositionally biased region" description="Basic residues" evidence="1">
    <location>
        <begin position="527"/>
        <end position="540"/>
    </location>
</feature>
<feature type="region of interest" description="Disordered" evidence="1">
    <location>
        <begin position="920"/>
        <end position="970"/>
    </location>
</feature>
<feature type="compositionally biased region" description="Polar residues" evidence="1">
    <location>
        <begin position="413"/>
        <end position="424"/>
    </location>
</feature>
<reference evidence="2 3" key="1">
    <citation type="submission" date="2018-04" db="EMBL/GenBank/DDBJ databases">
        <authorList>
            <person name="Zhang X."/>
            <person name="Yuan J."/>
            <person name="Li F."/>
            <person name="Xiang J."/>
        </authorList>
    </citation>
    <scope>NUCLEOTIDE SEQUENCE [LARGE SCALE GENOMIC DNA]</scope>
    <source>
        <tissue evidence="2">Muscle</tissue>
    </source>
</reference>
<feature type="compositionally biased region" description="Basic residues" evidence="1">
    <location>
        <begin position="344"/>
        <end position="357"/>
    </location>
</feature>
<feature type="compositionally biased region" description="Low complexity" evidence="1">
    <location>
        <begin position="1230"/>
        <end position="1250"/>
    </location>
</feature>
<evidence type="ECO:0000313" key="3">
    <source>
        <dbReference type="Proteomes" id="UP000283509"/>
    </source>
</evidence>
<feature type="compositionally biased region" description="Basic residues" evidence="1">
    <location>
        <begin position="471"/>
        <end position="483"/>
    </location>
</feature>
<feature type="region of interest" description="Disordered" evidence="1">
    <location>
        <begin position="1135"/>
        <end position="1179"/>
    </location>
</feature>
<feature type="compositionally biased region" description="Low complexity" evidence="1">
    <location>
        <begin position="484"/>
        <end position="506"/>
    </location>
</feature>
<feature type="region of interest" description="Disordered" evidence="1">
    <location>
        <begin position="1"/>
        <end position="100"/>
    </location>
</feature>
<feature type="compositionally biased region" description="Low complexity" evidence="1">
    <location>
        <begin position="649"/>
        <end position="667"/>
    </location>
</feature>
<feature type="compositionally biased region" description="Low complexity" evidence="1">
    <location>
        <begin position="1102"/>
        <end position="1115"/>
    </location>
</feature>
<feature type="region of interest" description="Disordered" evidence="1">
    <location>
        <begin position="1215"/>
        <end position="1340"/>
    </location>
</feature>
<feature type="compositionally biased region" description="Polar residues" evidence="1">
    <location>
        <begin position="207"/>
        <end position="235"/>
    </location>
</feature>
<gene>
    <name evidence="2" type="ORF">C7M84_015299</name>
</gene>
<sequence>MAATAAWEGTGRPPTDELQTPPGRSAQPPQGASAGTTPTLLHDSAQSTAKDSPATGKKDVRSTVRVTVNLPVSTPTGTKLAVTTRSESPAGGEGLKVEPKNLDQEKEIALSQLQELEEAIKVRKVSKVDGRKIRWIEYRARKKQEEQEKAAEAKKKGRRSKGVENSENDSSIGTENVGEPIANGKTDNQTETAETNQKRKSGRTRKSVNTQKGSSPKGNTPKNTTPKGSTLKESNAATSPPATPITPDQPLSASLKKPFFPVRSLTKGLREVRKVENGESPKKADDRTPIPASSPITPVSIPTSTPVLSQPKTEPGTKCPLIAVAARLLSPPSARSKSLDNARSRKANTRGGAKKPSGKAAERSESEPRSIMNGHTLVQNGPSEEEESISFNVSSSDAEDKCAEVIEEKTETNVELQSYQNTEVTVDEKATEENLDVSVKEEEIEPKSADSTVDGELPDLDNSYESDTPNRRGRGRPPKRKYGSVKSVESGSSTGKSSKKLSTVVVDVHNSMNGEPQTVVSASKPALRGKKTSPAKKLKKGTVLPGGTDNEDTKDSSPASKIQARLSDDSTEGSSQAKDLAPTPSVTDAKKSKSSAGKKQTVSIVGEEKEDDNTSASMSNQTPQLQESIQSTKLVKGVQKVINQEVPSEAESATATASNNDSKSASSVKESGNIVEVHTKRENDTGDVADGQKEKEGLGVSESENLTEKESCKNKSEIPVEKAKKVSKTQMKKGGSVPKTSVQGSGLQVGVERENTNKTPVPVGKSKKASKTQTKKSSAGAKGTVTPKASGKSSPAKKKVAGPSKKAKSPKNTQTPHAKPPELNAAKKQKAVEEVETLHIEPNESPTVERKAEDEAEIKRQEVAEEESAVNVDIKECKEAVEENRVQNVIEEKPAELQVVEESQVNKEIEQVNKEIEQVNKETEQVNKETEQVHKETEQVHKETEQLHIETEQVQKETVQVNKETEQDVHVVEEDKNKKVIEDVKILEDEPPAEAQKEEQLTLQDDVEIKRENLLKENNNLPEKQPESEVQIMSDVQENLSIVKVAEDKEENDASKEESIPENPELVVVNQEENISVEQTQECSIIPKQNGSIASQDVVGVSPSTTSISPETSASNAKSKEKVPRILKQLLQDEGVQNMLKSMGEESITAPEGSPSESSVHKLRPKRPSEPMLSSSPELDVLEAFFSPTTKKKKQRSELDTLYMDEGVLNLLTSLEPYSRRQPHQDDAASDISQASSAKSVKGSKSSKAALDVQADGRKRKLSGASTVSNTSTRSMQPPESKKPRLDNQESPLGDPYELDTAEEFKDLSENQETSNVEPVPAQPVRKRGRPTLPLSVKQKNKAIRMQLKLQKQKQMKVNSVVSALLREDDNMNLAQIKDVLKRAREAISSPLEEEMEEETPTGKAVPPIKIKLASESVTIRHINRPGPVQGQQTAAAPLGGAVDVQGIKPTPKPMAVDASCSRPLAKTVTETRISPKTYTEKTRTYPERRTPPPQQRRIENITSPTAASKY</sequence>
<reference evidence="2 3" key="2">
    <citation type="submission" date="2019-01" db="EMBL/GenBank/DDBJ databases">
        <title>The decoding of complex shrimp genome reveals the adaptation for benthos swimmer, frequently molting mechanism and breeding impact on genome.</title>
        <authorList>
            <person name="Sun Y."/>
            <person name="Gao Y."/>
            <person name="Yu Y."/>
        </authorList>
    </citation>
    <scope>NUCLEOTIDE SEQUENCE [LARGE SCALE GENOMIC DNA]</scope>
    <source>
        <tissue evidence="2">Muscle</tissue>
    </source>
</reference>
<comment type="caution">
    <text evidence="2">The sequence shown here is derived from an EMBL/GenBank/DDBJ whole genome shotgun (WGS) entry which is preliminary data.</text>
</comment>
<accession>A0A3R7LWV8</accession>
<feature type="compositionally biased region" description="Basic and acidic residues" evidence="1">
    <location>
        <begin position="131"/>
        <end position="154"/>
    </location>
</feature>
<evidence type="ECO:0000256" key="1">
    <source>
        <dbReference type="SAM" id="MobiDB-lite"/>
    </source>
</evidence>
<dbReference type="Proteomes" id="UP000283509">
    <property type="component" value="Unassembled WGS sequence"/>
</dbReference>
<name>A0A3R7LWV8_PENVA</name>
<feature type="compositionally biased region" description="Basic and acidic residues" evidence="1">
    <location>
        <begin position="920"/>
        <end position="955"/>
    </location>
</feature>
<feature type="region of interest" description="Disordered" evidence="1">
    <location>
        <begin position="1098"/>
        <end position="1123"/>
    </location>
</feature>
<feature type="compositionally biased region" description="Polar residues" evidence="1">
    <location>
        <begin position="614"/>
        <end position="633"/>
    </location>
</feature>
<dbReference type="EMBL" id="QCYY01002906">
    <property type="protein sequence ID" value="ROT66665.1"/>
    <property type="molecule type" value="Genomic_DNA"/>
</dbReference>
<feature type="compositionally biased region" description="Low complexity" evidence="1">
    <location>
        <begin position="289"/>
        <end position="307"/>
    </location>
</feature>
<feature type="compositionally biased region" description="Basic and acidic residues" evidence="1">
    <location>
        <begin position="398"/>
        <end position="412"/>
    </location>
</feature>
<keyword evidence="3" id="KW-1185">Reference proteome</keyword>
<feature type="compositionally biased region" description="Polar residues" evidence="1">
    <location>
        <begin position="510"/>
        <end position="521"/>
    </location>
</feature>
<feature type="compositionally biased region" description="Polar residues" evidence="1">
    <location>
        <begin position="64"/>
        <end position="87"/>
    </location>
</feature>
<protein>
    <submittedName>
        <fullName evidence="2">Uncharacterized protein</fullName>
    </submittedName>
</protein>
<feature type="region of interest" description="Disordered" evidence="1">
    <location>
        <begin position="1048"/>
        <end position="1067"/>
    </location>
</feature>
<feature type="compositionally biased region" description="Low complexity" evidence="1">
    <location>
        <begin position="775"/>
        <end position="794"/>
    </location>
</feature>
<feature type="compositionally biased region" description="Basic residues" evidence="1">
    <location>
        <begin position="795"/>
        <end position="809"/>
    </location>
</feature>
<feature type="compositionally biased region" description="Basic and acidic residues" evidence="1">
    <location>
        <begin position="677"/>
        <end position="697"/>
    </location>
</feature>
<feature type="region of interest" description="Disordered" evidence="1">
    <location>
        <begin position="646"/>
        <end position="856"/>
    </location>
</feature>
<feature type="region of interest" description="Disordered" evidence="1">
    <location>
        <begin position="329"/>
        <end position="634"/>
    </location>
</feature>